<dbReference type="OrthoDB" id="5293604at2"/>
<dbReference type="NCBIfam" id="NF003593">
    <property type="entry name" value="PRK05255.1-1"/>
    <property type="match status" value="1"/>
</dbReference>
<dbReference type="GO" id="GO:0019843">
    <property type="term" value="F:rRNA binding"/>
    <property type="evidence" value="ECO:0007669"/>
    <property type="project" value="UniProtKB-KW"/>
</dbReference>
<feature type="coiled-coil region" evidence="5">
    <location>
        <begin position="75"/>
        <end position="102"/>
    </location>
</feature>
<dbReference type="GO" id="GO:0005829">
    <property type="term" value="C:cytosol"/>
    <property type="evidence" value="ECO:0007669"/>
    <property type="project" value="TreeGrafter"/>
</dbReference>
<gene>
    <name evidence="7" type="ORF">SAMN02745702_01042</name>
</gene>
<evidence type="ECO:0000256" key="3">
    <source>
        <dbReference type="ARBA" id="ARBA00022730"/>
    </source>
</evidence>
<evidence type="ECO:0000313" key="7">
    <source>
        <dbReference type="EMBL" id="SKA69143.1"/>
    </source>
</evidence>
<proteinExistence type="inferred from homology"/>
<evidence type="ECO:0000256" key="2">
    <source>
        <dbReference type="ARBA" id="ARBA00022517"/>
    </source>
</evidence>
<organism evidence="7 8">
    <name type="scientific">Desulfobaculum bizertense DSM 18034</name>
    <dbReference type="NCBI Taxonomy" id="1121442"/>
    <lineage>
        <taxon>Bacteria</taxon>
        <taxon>Pseudomonadati</taxon>
        <taxon>Thermodesulfobacteriota</taxon>
        <taxon>Desulfovibrionia</taxon>
        <taxon>Desulfovibrionales</taxon>
        <taxon>Desulfovibrionaceae</taxon>
        <taxon>Desulfobaculum</taxon>
    </lineage>
</organism>
<dbReference type="PANTHER" id="PTHR38101">
    <property type="entry name" value="UPF0307 PROTEIN YJGA"/>
    <property type="match status" value="1"/>
</dbReference>
<dbReference type="SUPFAM" id="SSF158710">
    <property type="entry name" value="PSPTO4464-like"/>
    <property type="match status" value="1"/>
</dbReference>
<feature type="region of interest" description="Disordered" evidence="6">
    <location>
        <begin position="143"/>
        <end position="169"/>
    </location>
</feature>
<evidence type="ECO:0000256" key="5">
    <source>
        <dbReference type="SAM" id="Coils"/>
    </source>
</evidence>
<keyword evidence="8" id="KW-1185">Reference proteome</keyword>
<dbReference type="STRING" id="1121442.SAMN02745702_01042"/>
<dbReference type="EMBL" id="FUYA01000003">
    <property type="protein sequence ID" value="SKA69143.1"/>
    <property type="molecule type" value="Genomic_DNA"/>
</dbReference>
<protein>
    <submittedName>
        <fullName evidence="7">Ribosome-associated protein</fullName>
    </submittedName>
</protein>
<name>A0A1T4VVX5_9BACT</name>
<dbReference type="CDD" id="cd16331">
    <property type="entry name" value="YjgA-like"/>
    <property type="match status" value="1"/>
</dbReference>
<keyword evidence="4" id="KW-0694">RNA-binding</keyword>
<evidence type="ECO:0000256" key="4">
    <source>
        <dbReference type="ARBA" id="ARBA00022884"/>
    </source>
</evidence>
<dbReference type="GO" id="GO:0042254">
    <property type="term" value="P:ribosome biogenesis"/>
    <property type="evidence" value="ECO:0007669"/>
    <property type="project" value="UniProtKB-KW"/>
</dbReference>
<keyword evidence="1" id="KW-0963">Cytoplasm</keyword>
<dbReference type="Gene3D" id="1.10.60.30">
    <property type="entry name" value="PSPTO4464-like domains"/>
    <property type="match status" value="2"/>
</dbReference>
<dbReference type="InterPro" id="IPR006839">
    <property type="entry name" value="DarP"/>
</dbReference>
<accession>A0A1T4VVX5</accession>
<dbReference type="Proteomes" id="UP000189733">
    <property type="component" value="Unassembled WGS sequence"/>
</dbReference>
<evidence type="ECO:0000313" key="8">
    <source>
        <dbReference type="Proteomes" id="UP000189733"/>
    </source>
</evidence>
<dbReference type="HAMAP" id="MF_00765">
    <property type="entry name" value="DarP"/>
    <property type="match status" value="1"/>
</dbReference>
<keyword evidence="5" id="KW-0175">Coiled coil</keyword>
<dbReference type="PIRSF" id="PIRSF016183">
    <property type="entry name" value="UCP016183"/>
    <property type="match status" value="1"/>
</dbReference>
<dbReference type="InterPro" id="IPR023153">
    <property type="entry name" value="DarP_sf"/>
</dbReference>
<dbReference type="RefSeq" id="WP_078684348.1">
    <property type="nucleotide sequence ID" value="NZ_FUYA01000003.1"/>
</dbReference>
<evidence type="ECO:0000256" key="1">
    <source>
        <dbReference type="ARBA" id="ARBA00022490"/>
    </source>
</evidence>
<keyword evidence="2" id="KW-0690">Ribosome biogenesis</keyword>
<keyword evidence="3" id="KW-0699">rRNA-binding</keyword>
<evidence type="ECO:0000256" key="6">
    <source>
        <dbReference type="SAM" id="MobiDB-lite"/>
    </source>
</evidence>
<sequence>MNEYDENEYTERKSKSQLKREMLELQALGEALCALSTEIIKRLPIPEDIRAAALESKSVTKHEARRRHMQYMGRLVRESKQLDELREVMKRLEDKHSGESQQFKRIEKWRDRLVAGEMDLIEEILAEYPDADRQRLRQLARNAASEIKKNKPPKSSRELFRTLRKITQQ</sequence>
<reference evidence="7 8" key="1">
    <citation type="submission" date="2017-02" db="EMBL/GenBank/DDBJ databases">
        <authorList>
            <person name="Peterson S.W."/>
        </authorList>
    </citation>
    <scope>NUCLEOTIDE SEQUENCE [LARGE SCALE GENOMIC DNA]</scope>
    <source>
        <strain evidence="7 8">DSM 18034</strain>
    </source>
</reference>
<dbReference type="AlphaFoldDB" id="A0A1T4VVX5"/>
<dbReference type="Pfam" id="PF04751">
    <property type="entry name" value="DarP"/>
    <property type="match status" value="1"/>
</dbReference>
<dbReference type="PANTHER" id="PTHR38101:SF1">
    <property type="entry name" value="UPF0307 PROTEIN YJGA"/>
    <property type="match status" value="1"/>
</dbReference>